<comment type="caution">
    <text evidence="1">The sequence shown here is derived from an EMBL/GenBank/DDBJ whole genome shotgun (WGS) entry which is preliminary data.</text>
</comment>
<proteinExistence type="predicted"/>
<protein>
    <submittedName>
        <fullName evidence="1">Uncharacterized protein</fullName>
    </submittedName>
</protein>
<name>A0AAE1CLX3_9GAST</name>
<evidence type="ECO:0000313" key="2">
    <source>
        <dbReference type="Proteomes" id="UP001283361"/>
    </source>
</evidence>
<dbReference type="EMBL" id="JAWDGP010007592">
    <property type="protein sequence ID" value="KAK3712064.1"/>
    <property type="molecule type" value="Genomic_DNA"/>
</dbReference>
<dbReference type="Proteomes" id="UP001283361">
    <property type="component" value="Unassembled WGS sequence"/>
</dbReference>
<accession>A0AAE1CLX3</accession>
<sequence>METKRDYEAESASLATVFMSQDIPYASISSSVSGVCVAQLRLGMCTMLTTEISKNISGCVLCVQQPTSSCVVVSAITRMRGSVGNLPRQRVLNNGR</sequence>
<reference evidence="1" key="1">
    <citation type="journal article" date="2023" name="G3 (Bethesda)">
        <title>A reference genome for the long-term kleptoplast-retaining sea slug Elysia crispata morphotype clarki.</title>
        <authorList>
            <person name="Eastman K.E."/>
            <person name="Pendleton A.L."/>
            <person name="Shaikh M.A."/>
            <person name="Suttiyut T."/>
            <person name="Ogas R."/>
            <person name="Tomko P."/>
            <person name="Gavelis G."/>
            <person name="Widhalm J.R."/>
            <person name="Wisecaver J.H."/>
        </authorList>
    </citation>
    <scope>NUCLEOTIDE SEQUENCE</scope>
    <source>
        <strain evidence="1">ECLA1</strain>
    </source>
</reference>
<organism evidence="1 2">
    <name type="scientific">Elysia crispata</name>
    <name type="common">lettuce slug</name>
    <dbReference type="NCBI Taxonomy" id="231223"/>
    <lineage>
        <taxon>Eukaryota</taxon>
        <taxon>Metazoa</taxon>
        <taxon>Spiralia</taxon>
        <taxon>Lophotrochozoa</taxon>
        <taxon>Mollusca</taxon>
        <taxon>Gastropoda</taxon>
        <taxon>Heterobranchia</taxon>
        <taxon>Euthyneura</taxon>
        <taxon>Panpulmonata</taxon>
        <taxon>Sacoglossa</taxon>
        <taxon>Placobranchoidea</taxon>
        <taxon>Plakobranchidae</taxon>
        <taxon>Elysia</taxon>
    </lineage>
</organism>
<dbReference type="AlphaFoldDB" id="A0AAE1CLX3"/>
<keyword evidence="2" id="KW-1185">Reference proteome</keyword>
<gene>
    <name evidence="1" type="ORF">RRG08_045051</name>
</gene>
<evidence type="ECO:0000313" key="1">
    <source>
        <dbReference type="EMBL" id="KAK3712064.1"/>
    </source>
</evidence>